<name>A0A1G4ASK3_9PEZI</name>
<accession>A0A1G4ASK3</accession>
<feature type="compositionally biased region" description="Low complexity" evidence="1">
    <location>
        <begin position="59"/>
        <end position="71"/>
    </location>
</feature>
<sequence>MDMVSRVESPEETLGSAEEELPFSLTSCHSSITTLYTRFFTIIPVDNRHRAPPPFQAISTTPSVPDSSPSSNVGPTTPFPDHLQECRQALDAVHVWEPRTRGNPTSPVFHFLVVESPVSSCSRQTSKHD</sequence>
<dbReference type="EMBL" id="MJBS01000159">
    <property type="protein sequence ID" value="OHE92095.1"/>
    <property type="molecule type" value="Genomic_DNA"/>
</dbReference>
<dbReference type="GeneID" id="34565739"/>
<dbReference type="RefSeq" id="XP_022469265.1">
    <property type="nucleotide sequence ID" value="XM_022624229.1"/>
</dbReference>
<dbReference type="AlphaFoldDB" id="A0A1G4ASK3"/>
<feature type="region of interest" description="Disordered" evidence="1">
    <location>
        <begin position="50"/>
        <end position="80"/>
    </location>
</feature>
<keyword evidence="3" id="KW-1185">Reference proteome</keyword>
<proteinExistence type="predicted"/>
<evidence type="ECO:0000313" key="2">
    <source>
        <dbReference type="EMBL" id="OHE92095.1"/>
    </source>
</evidence>
<gene>
    <name evidence="2" type="ORF">CORC01_12610</name>
</gene>
<evidence type="ECO:0000313" key="3">
    <source>
        <dbReference type="Proteomes" id="UP000176998"/>
    </source>
</evidence>
<evidence type="ECO:0000256" key="1">
    <source>
        <dbReference type="SAM" id="MobiDB-lite"/>
    </source>
</evidence>
<comment type="caution">
    <text evidence="2">The sequence shown here is derived from an EMBL/GenBank/DDBJ whole genome shotgun (WGS) entry which is preliminary data.</text>
</comment>
<protein>
    <submittedName>
        <fullName evidence="2">Uncharacterized protein</fullName>
    </submittedName>
</protein>
<organism evidence="2 3">
    <name type="scientific">Colletotrichum orchidophilum</name>
    <dbReference type="NCBI Taxonomy" id="1209926"/>
    <lineage>
        <taxon>Eukaryota</taxon>
        <taxon>Fungi</taxon>
        <taxon>Dikarya</taxon>
        <taxon>Ascomycota</taxon>
        <taxon>Pezizomycotina</taxon>
        <taxon>Sordariomycetes</taxon>
        <taxon>Hypocreomycetidae</taxon>
        <taxon>Glomerellales</taxon>
        <taxon>Glomerellaceae</taxon>
        <taxon>Colletotrichum</taxon>
    </lineage>
</organism>
<dbReference type="Proteomes" id="UP000176998">
    <property type="component" value="Unassembled WGS sequence"/>
</dbReference>
<reference evidence="2 3" key="1">
    <citation type="submission" date="2016-09" db="EMBL/GenBank/DDBJ databases">
        <authorList>
            <person name="Capua I."/>
            <person name="De Benedictis P."/>
            <person name="Joannis T."/>
            <person name="Lombin L.H."/>
            <person name="Cattoli G."/>
        </authorList>
    </citation>
    <scope>NUCLEOTIDE SEQUENCE [LARGE SCALE GENOMIC DNA]</scope>
    <source>
        <strain evidence="2 3">IMI 309357</strain>
    </source>
</reference>